<dbReference type="GO" id="GO:0010181">
    <property type="term" value="F:FMN binding"/>
    <property type="evidence" value="ECO:0007669"/>
    <property type="project" value="InterPro"/>
</dbReference>
<sequence length="171" mass="18051">MVDTEAIRLQFRDAMASLPAGVNVITSDGEAGLCGITASAVCSVTDTPPTLLLCINQQARAHDVLAKNGRLAVNMLSGTCQGTAMVFAGAQGGSIEERFATCDWRMGDTGVPVLSSAVAALEGVIEECKQVGTHSVFFVRIERITLQPDRDGLVYFARAFHSLARVAAHTP</sequence>
<dbReference type="PANTHER" id="PTHR30466">
    <property type="entry name" value="FLAVIN REDUCTASE"/>
    <property type="match status" value="1"/>
</dbReference>
<dbReference type="OrthoDB" id="8525727at2"/>
<protein>
    <submittedName>
        <fullName evidence="3">FMN reductase</fullName>
    </submittedName>
</protein>
<dbReference type="InterPro" id="IPR012349">
    <property type="entry name" value="Split_barrel_FMN-bd"/>
</dbReference>
<dbReference type="RefSeq" id="WP_024902264.1">
    <property type="nucleotide sequence ID" value="NZ_CADFGU010000001.1"/>
</dbReference>
<dbReference type="InterPro" id="IPR002563">
    <property type="entry name" value="Flavin_Rdtase-like_dom"/>
</dbReference>
<accession>A0A0F5K079</accession>
<reference evidence="3 4" key="1">
    <citation type="submission" date="2015-03" db="EMBL/GenBank/DDBJ databases">
        <title>Draft Genome Sequence of Burkholderia andropogonis type strain ICMP2807, isolated from Sorghum bicolor.</title>
        <authorList>
            <person name="Lopes-Santos L."/>
            <person name="Castro D.B."/>
            <person name="Ottoboni L.M."/>
            <person name="Park D."/>
            <person name="Weirc B.S."/>
            <person name="Destefano S.A."/>
        </authorList>
    </citation>
    <scope>NUCLEOTIDE SEQUENCE [LARGE SCALE GENOMIC DNA]</scope>
    <source>
        <strain evidence="3 4">ICMP2807</strain>
    </source>
</reference>
<dbReference type="SMART" id="SM00903">
    <property type="entry name" value="Flavin_Reduct"/>
    <property type="match status" value="1"/>
</dbReference>
<dbReference type="Gene3D" id="2.30.110.10">
    <property type="entry name" value="Electron Transport, Fmn-binding Protein, Chain A"/>
    <property type="match status" value="1"/>
</dbReference>
<dbReference type="PATRIC" id="fig|28092.6.peg.2551"/>
<dbReference type="AlphaFoldDB" id="A0A0F5K079"/>
<evidence type="ECO:0000259" key="2">
    <source>
        <dbReference type="SMART" id="SM00903"/>
    </source>
</evidence>
<dbReference type="EMBL" id="LAQU01000009">
    <property type="protein sequence ID" value="KKB63511.1"/>
    <property type="molecule type" value="Genomic_DNA"/>
</dbReference>
<dbReference type="PANTHER" id="PTHR30466:SF1">
    <property type="entry name" value="FMN REDUCTASE (NADH) RUTF"/>
    <property type="match status" value="1"/>
</dbReference>
<name>A0A0F5K079_9BURK</name>
<dbReference type="InterPro" id="IPR050268">
    <property type="entry name" value="NADH-dep_flavin_reductase"/>
</dbReference>
<comment type="caution">
    <text evidence="3">The sequence shown here is derived from an EMBL/GenBank/DDBJ whole genome shotgun (WGS) entry which is preliminary data.</text>
</comment>
<gene>
    <name evidence="3" type="ORF">WM40_10825</name>
</gene>
<dbReference type="SUPFAM" id="SSF50475">
    <property type="entry name" value="FMN-binding split barrel"/>
    <property type="match status" value="1"/>
</dbReference>
<keyword evidence="4" id="KW-1185">Reference proteome</keyword>
<dbReference type="Pfam" id="PF01613">
    <property type="entry name" value="Flavin_Reduct"/>
    <property type="match status" value="1"/>
</dbReference>
<proteinExistence type="predicted"/>
<evidence type="ECO:0000313" key="3">
    <source>
        <dbReference type="EMBL" id="KKB63511.1"/>
    </source>
</evidence>
<dbReference type="GO" id="GO:0006208">
    <property type="term" value="P:pyrimidine nucleobase catabolic process"/>
    <property type="evidence" value="ECO:0007669"/>
    <property type="project" value="TreeGrafter"/>
</dbReference>
<evidence type="ECO:0000313" key="4">
    <source>
        <dbReference type="Proteomes" id="UP000033618"/>
    </source>
</evidence>
<feature type="domain" description="Flavin reductase like" evidence="2">
    <location>
        <begin position="15"/>
        <end position="162"/>
    </location>
</feature>
<organism evidence="3 4">
    <name type="scientific">Robbsia andropogonis</name>
    <dbReference type="NCBI Taxonomy" id="28092"/>
    <lineage>
        <taxon>Bacteria</taxon>
        <taxon>Pseudomonadati</taxon>
        <taxon>Pseudomonadota</taxon>
        <taxon>Betaproteobacteria</taxon>
        <taxon>Burkholderiales</taxon>
        <taxon>Burkholderiaceae</taxon>
        <taxon>Robbsia</taxon>
    </lineage>
</organism>
<dbReference type="Proteomes" id="UP000033618">
    <property type="component" value="Unassembled WGS sequence"/>
</dbReference>
<keyword evidence="1" id="KW-0560">Oxidoreductase</keyword>
<dbReference type="GO" id="GO:0042602">
    <property type="term" value="F:riboflavin reductase (NADPH) activity"/>
    <property type="evidence" value="ECO:0007669"/>
    <property type="project" value="TreeGrafter"/>
</dbReference>
<evidence type="ECO:0000256" key="1">
    <source>
        <dbReference type="ARBA" id="ARBA00023002"/>
    </source>
</evidence>
<dbReference type="STRING" id="28092.WM40_10825"/>